<evidence type="ECO:0000313" key="2">
    <source>
        <dbReference type="EMBL" id="WMY87436.1"/>
    </source>
</evidence>
<sequence length="488" mass="56149">MQLAYEKKYQLGGTIAAVYEEAVKLCNKMGDPKVTKHMVRSFVLAKPKKERDYRTLGKEKADQIYKPKPKKKIFDLALRQVQMDHTQVDLLLVHEFRKDVIIGRPWVTMIICSLTRVILGFYLSMFRPNVQSVSAALAFAVLPKNPHMEYYSKSPEEYPFFGIPWEIYTDNAAEFLSQQLILKCARWGMTWKHRPVDKKWYGGIVERVIGTFMTTAVHFLPGTTGSNVIDREKFDSEKNACFGFTEFCAWFMVEVTRYHGTFHASLGCTPRQAWTYYKMKGMIDPSRVVEGEAVRELLIDFMPSKDKCHVHNYGVNFAARRYDDTILESLRGGKVDIRYNPIDLSSIYCSIDNRFVEIPSTYTKPHLSNNWESYFFNSKLASLNTVVKNLSIGDVDDPFAHQAMERQDQITHEAKASKAKWQRNSANLENESLSDFIEGEVVESFPNMLLAFNEEDKSEKIPSAPKKDVKPPEEVVYTPKISIDPLDI</sequence>
<dbReference type="InterPro" id="IPR012337">
    <property type="entry name" value="RNaseH-like_sf"/>
</dbReference>
<dbReference type="Proteomes" id="UP001258940">
    <property type="component" value="Chromosome"/>
</dbReference>
<accession>A0ABY9SV20</accession>
<reference evidence="2 3" key="1">
    <citation type="journal article" date="2023" name="J Bioinform Genom">
        <title>Complete genome sequence of the bacterium Pseudomonas shirazica hy376 from natural waters of algiers.</title>
        <authorList>
            <person name="Haffaressas Y."/>
            <person name="Seghouani N."/>
            <person name="Arzamasceva V.O."/>
            <person name="Tepeeva A.N."/>
            <person name="Vasilenko O.V."/>
        </authorList>
    </citation>
    <scope>NUCLEOTIDE SEQUENCE [LARGE SCALE GENOMIC DNA]</scope>
    <source>
        <strain evidence="2 3">HY376</strain>
    </source>
</reference>
<dbReference type="RefSeq" id="WP_309673700.1">
    <property type="nucleotide sequence ID" value="NZ_CP127845.1"/>
</dbReference>
<dbReference type="Gene3D" id="3.30.420.10">
    <property type="entry name" value="Ribonuclease H-like superfamily/Ribonuclease H"/>
    <property type="match status" value="1"/>
</dbReference>
<gene>
    <name evidence="2" type="ORF">QR297_11530</name>
</gene>
<protein>
    <submittedName>
        <fullName evidence="2">Transposase family protein</fullName>
    </submittedName>
</protein>
<evidence type="ECO:0000313" key="3">
    <source>
        <dbReference type="Proteomes" id="UP001258940"/>
    </source>
</evidence>
<name>A0ABY9SV20_9PSED</name>
<dbReference type="InterPro" id="IPR036397">
    <property type="entry name" value="RNaseH_sf"/>
</dbReference>
<proteinExistence type="predicted"/>
<dbReference type="EMBL" id="CP127845">
    <property type="protein sequence ID" value="WMY87436.1"/>
    <property type="molecule type" value="Genomic_DNA"/>
</dbReference>
<dbReference type="SUPFAM" id="SSF53098">
    <property type="entry name" value="Ribonuclease H-like"/>
    <property type="match status" value="1"/>
</dbReference>
<feature type="domain" description="Integrase catalytic" evidence="1">
    <location>
        <begin position="65"/>
        <end position="278"/>
    </location>
</feature>
<dbReference type="PROSITE" id="PS50994">
    <property type="entry name" value="INTEGRASE"/>
    <property type="match status" value="1"/>
</dbReference>
<dbReference type="Pfam" id="PF09299">
    <property type="entry name" value="Mu-transpos_C"/>
    <property type="match status" value="1"/>
</dbReference>
<evidence type="ECO:0000259" key="1">
    <source>
        <dbReference type="PROSITE" id="PS50994"/>
    </source>
</evidence>
<dbReference type="InterPro" id="IPR001584">
    <property type="entry name" value="Integrase_cat-core"/>
</dbReference>
<dbReference type="InterPro" id="IPR015378">
    <property type="entry name" value="Transposase-like_Mu_C"/>
</dbReference>
<keyword evidence="3" id="KW-1185">Reference proteome</keyword>
<organism evidence="2 3">
    <name type="scientific">Pseudomonas shirazica</name>
    <dbReference type="NCBI Taxonomy" id="1940636"/>
    <lineage>
        <taxon>Bacteria</taxon>
        <taxon>Pseudomonadati</taxon>
        <taxon>Pseudomonadota</taxon>
        <taxon>Gammaproteobacteria</taxon>
        <taxon>Pseudomonadales</taxon>
        <taxon>Pseudomonadaceae</taxon>
        <taxon>Pseudomonas</taxon>
    </lineage>
</organism>